<comment type="caution">
    <text evidence="2">The sequence shown here is derived from an EMBL/GenBank/DDBJ whole genome shotgun (WGS) entry which is preliminary data.</text>
</comment>
<dbReference type="InterPro" id="IPR050843">
    <property type="entry name" value="Glycosyl_Hydrlase_38"/>
</dbReference>
<dbReference type="SUPFAM" id="SSF88713">
    <property type="entry name" value="Glycoside hydrolase/deacetylase"/>
    <property type="match status" value="1"/>
</dbReference>
<accession>A0A427B6B7</accession>
<dbReference type="InterPro" id="IPR011330">
    <property type="entry name" value="Glyco_hydro/deAcase_b/a-brl"/>
</dbReference>
<gene>
    <name evidence="2" type="ORF">B296_00004956</name>
</gene>
<reference evidence="2 3" key="1">
    <citation type="journal article" date="2014" name="Agronomy (Basel)">
        <title>A Draft Genome Sequence for Ensete ventricosum, the Drought-Tolerant Tree Against Hunger.</title>
        <authorList>
            <person name="Harrison J."/>
            <person name="Moore K.A."/>
            <person name="Paszkiewicz K."/>
            <person name="Jones T."/>
            <person name="Grant M."/>
            <person name="Ambacheew D."/>
            <person name="Muzemil S."/>
            <person name="Studholme D.J."/>
        </authorList>
    </citation>
    <scope>NUCLEOTIDE SEQUENCE [LARGE SCALE GENOMIC DNA]</scope>
</reference>
<dbReference type="EMBL" id="AMZH03000388">
    <property type="protein sequence ID" value="RRT84031.1"/>
    <property type="molecule type" value="Genomic_DNA"/>
</dbReference>
<dbReference type="Gene3D" id="1.20.1270.50">
    <property type="entry name" value="Glycoside hydrolase family 38, central domain"/>
    <property type="match status" value="1"/>
</dbReference>
<name>A0A427B6B7_ENSVE</name>
<dbReference type="AlphaFoldDB" id="A0A427B6B7"/>
<dbReference type="GO" id="GO:0004559">
    <property type="term" value="F:alpha-mannosidase activity"/>
    <property type="evidence" value="ECO:0007669"/>
    <property type="project" value="InterPro"/>
</dbReference>
<feature type="domain" description="Glycoside hydrolase family 38 N-terminal" evidence="1">
    <location>
        <begin position="33"/>
        <end position="105"/>
    </location>
</feature>
<dbReference type="Proteomes" id="UP000287651">
    <property type="component" value="Unassembled WGS sequence"/>
</dbReference>
<dbReference type="PANTHER" id="PTHR11607:SF3">
    <property type="entry name" value="LYSOSOMAL ALPHA-MANNOSIDASE"/>
    <property type="match status" value="1"/>
</dbReference>
<sequence length="105" mass="12775">MWYLCLHEKLYLVSWTLTRLRKLTIERFVSYFQANITRTNHIMFTMGTDFKYQYANSWFRQLDKFIHYVNKDGRVNALYSTPSIYTDAKYAMEESWPLKTGDFFP</sequence>
<proteinExistence type="predicted"/>
<evidence type="ECO:0000259" key="1">
    <source>
        <dbReference type="Pfam" id="PF01074"/>
    </source>
</evidence>
<dbReference type="InterPro" id="IPR037094">
    <property type="entry name" value="Glyco_hydro_38_cen_sf"/>
</dbReference>
<dbReference type="Pfam" id="PF01074">
    <property type="entry name" value="Glyco_hydro_38N"/>
    <property type="match status" value="1"/>
</dbReference>
<evidence type="ECO:0000313" key="2">
    <source>
        <dbReference type="EMBL" id="RRT84031.1"/>
    </source>
</evidence>
<dbReference type="InterPro" id="IPR027291">
    <property type="entry name" value="Glyco_hydro_38_N_sf"/>
</dbReference>
<dbReference type="PANTHER" id="PTHR11607">
    <property type="entry name" value="ALPHA-MANNOSIDASE"/>
    <property type="match status" value="1"/>
</dbReference>
<evidence type="ECO:0000313" key="3">
    <source>
        <dbReference type="Proteomes" id="UP000287651"/>
    </source>
</evidence>
<protein>
    <recommendedName>
        <fullName evidence="1">Glycoside hydrolase family 38 N-terminal domain-containing protein</fullName>
    </recommendedName>
</protein>
<dbReference type="InterPro" id="IPR000602">
    <property type="entry name" value="Glyco_hydro_38_N"/>
</dbReference>
<organism evidence="2 3">
    <name type="scientific">Ensete ventricosum</name>
    <name type="common">Abyssinian banana</name>
    <name type="synonym">Musa ensete</name>
    <dbReference type="NCBI Taxonomy" id="4639"/>
    <lineage>
        <taxon>Eukaryota</taxon>
        <taxon>Viridiplantae</taxon>
        <taxon>Streptophyta</taxon>
        <taxon>Embryophyta</taxon>
        <taxon>Tracheophyta</taxon>
        <taxon>Spermatophyta</taxon>
        <taxon>Magnoliopsida</taxon>
        <taxon>Liliopsida</taxon>
        <taxon>Zingiberales</taxon>
        <taxon>Musaceae</taxon>
        <taxon>Ensete</taxon>
    </lineage>
</organism>
<dbReference type="Gene3D" id="3.20.110.10">
    <property type="entry name" value="Glycoside hydrolase 38, N terminal domain"/>
    <property type="match status" value="1"/>
</dbReference>
<dbReference type="GO" id="GO:0006013">
    <property type="term" value="P:mannose metabolic process"/>
    <property type="evidence" value="ECO:0007669"/>
    <property type="project" value="InterPro"/>
</dbReference>